<dbReference type="EMBL" id="BJYS01000001">
    <property type="protein sequence ID" value="GEO02521.1"/>
    <property type="molecule type" value="Genomic_DNA"/>
</dbReference>
<name>A0A512AS38_9BACT</name>
<evidence type="ECO:0000313" key="1">
    <source>
        <dbReference type="EMBL" id="GEO02521.1"/>
    </source>
</evidence>
<comment type="caution">
    <text evidence="1">The sequence shown here is derived from an EMBL/GenBank/DDBJ whole genome shotgun (WGS) entry which is preliminary data.</text>
</comment>
<accession>A0A512AS38</accession>
<keyword evidence="2" id="KW-1185">Reference proteome</keyword>
<dbReference type="AlphaFoldDB" id="A0A512AS38"/>
<sequence length="110" mass="12943">MDSKNIYISYQHYSNEIEWEMHEDSEWIYVGADDEFKKEKATELIDSFFEESAIYFITDRRNSALIEKNTAISKIMEAIEEFDPALANADFSKIMEFDKIGVVRKGKRIN</sequence>
<protein>
    <submittedName>
        <fullName evidence="1">Uncharacterized protein</fullName>
    </submittedName>
</protein>
<dbReference type="Proteomes" id="UP000321532">
    <property type="component" value="Unassembled WGS sequence"/>
</dbReference>
<proteinExistence type="predicted"/>
<gene>
    <name evidence="1" type="ORF">AAE02nite_01850</name>
</gene>
<evidence type="ECO:0000313" key="2">
    <source>
        <dbReference type="Proteomes" id="UP000321532"/>
    </source>
</evidence>
<organism evidence="1 2">
    <name type="scientific">Adhaeribacter aerolatus</name>
    <dbReference type="NCBI Taxonomy" id="670289"/>
    <lineage>
        <taxon>Bacteria</taxon>
        <taxon>Pseudomonadati</taxon>
        <taxon>Bacteroidota</taxon>
        <taxon>Cytophagia</taxon>
        <taxon>Cytophagales</taxon>
        <taxon>Hymenobacteraceae</taxon>
        <taxon>Adhaeribacter</taxon>
    </lineage>
</organism>
<reference evidence="1 2" key="1">
    <citation type="submission" date="2019-07" db="EMBL/GenBank/DDBJ databases">
        <title>Whole genome shotgun sequence of Adhaeribacter aerolatus NBRC 106133.</title>
        <authorList>
            <person name="Hosoyama A."/>
            <person name="Uohara A."/>
            <person name="Ohji S."/>
            <person name="Ichikawa N."/>
        </authorList>
    </citation>
    <scope>NUCLEOTIDE SEQUENCE [LARGE SCALE GENOMIC DNA]</scope>
    <source>
        <strain evidence="1 2">NBRC 106133</strain>
    </source>
</reference>